<dbReference type="SMART" id="SM00939">
    <property type="entry name" value="PepX_C"/>
    <property type="match status" value="1"/>
</dbReference>
<dbReference type="SUPFAM" id="SSF53474">
    <property type="entry name" value="alpha/beta-Hydrolases"/>
    <property type="match status" value="1"/>
</dbReference>
<feature type="domain" description="Xaa-Pro dipeptidyl-peptidase C-terminal" evidence="2">
    <location>
        <begin position="285"/>
        <end position="520"/>
    </location>
</feature>
<dbReference type="SUPFAM" id="SSF49785">
    <property type="entry name" value="Galactose-binding domain-like"/>
    <property type="match status" value="1"/>
</dbReference>
<dbReference type="Gene3D" id="1.10.3020.10">
    <property type="entry name" value="alpha-amino acid ester hydrolase ( Helical cap domain)"/>
    <property type="match status" value="1"/>
</dbReference>
<dbReference type="Pfam" id="PF02129">
    <property type="entry name" value="Peptidase_S15"/>
    <property type="match status" value="1"/>
</dbReference>
<sequence>MHKVREIHHDWLTLPDGTRLAFRAWMPEDAGQNPVPAILEFLPYRKNDGTVIRDEITMPQTAAQGYACVRVDLRGCGESEGFMTDEYTAQELQDACDVIAWIADQPWCDGNLGMVGISWGGFNSLQVAALRPPALKAIITQCSTDDRYRDDIHFTGGCLLNDNMDWAAFFWAYAQGRAPDQKLIGDDWKSIWLERLENMPFLATPWLSEQTRNDYWKHGSVCEDYSDITVPVYAMGGWADGYRNTVFSLLENLQVPRKGLVGPWAHKYPNIAFPNPKMDYVKESVRWWDRWLKGIENGIENEPMLNYFMQDGVEPATDYDARPGQWVSEPTWPSPHTIDQTWYFGDQGLLREPQSTSNKVTIRSPQTVGLDGGRWCAGIRLDMEHPSDQRLEDAGSLTFDTDVLEHSLPIGGQVVTKLRLASDTPQANITVRISDVHPDGQITKISHGILNLSHRNSHEFPEPLEPGKEYDVDVLINHMSYVVAKGHKLRVAISTAYWPLIWPSADDATLTINPQHCQLILPLNQTPTPSNLVPEYDQPVTFNGKTLRGADSKRIVHRDYKTGLVTLETMEDFGRQFFESSQSDIDFTIHQQFQIHPNDPLSAKNDIQLKVDMGRDGWRTGIECEYSMHCDHDYFYINARWKALHDNEVIFEKPFKQTIKRNFM</sequence>
<proteinExistence type="predicted"/>
<dbReference type="InterPro" id="IPR000383">
    <property type="entry name" value="Xaa-Pro-like_dom"/>
</dbReference>
<evidence type="ECO:0000313" key="3">
    <source>
        <dbReference type="EMBL" id="MFB9135309.1"/>
    </source>
</evidence>
<dbReference type="Gene3D" id="2.60.120.260">
    <property type="entry name" value="Galactose-binding domain-like"/>
    <property type="match status" value="1"/>
</dbReference>
<dbReference type="InterPro" id="IPR005674">
    <property type="entry name" value="CocE/Ser_esterase"/>
</dbReference>
<evidence type="ECO:0000259" key="2">
    <source>
        <dbReference type="SMART" id="SM00939"/>
    </source>
</evidence>
<dbReference type="PANTHER" id="PTHR43056">
    <property type="entry name" value="PEPTIDASE S9 PROLYL OLIGOPEPTIDASE"/>
    <property type="match status" value="1"/>
</dbReference>
<dbReference type="EMBL" id="JBHMEP010000002">
    <property type="protein sequence ID" value="MFB9135309.1"/>
    <property type="molecule type" value="Genomic_DNA"/>
</dbReference>
<dbReference type="InterPro" id="IPR029058">
    <property type="entry name" value="AB_hydrolase_fold"/>
</dbReference>
<reference evidence="3 4" key="1">
    <citation type="submission" date="2024-09" db="EMBL/GenBank/DDBJ databases">
        <authorList>
            <person name="Sun Q."/>
            <person name="Mori K."/>
        </authorList>
    </citation>
    <scope>NUCLEOTIDE SEQUENCE [LARGE SCALE GENOMIC DNA]</scope>
    <source>
        <strain evidence="3 4">CECT 8064</strain>
    </source>
</reference>
<keyword evidence="1 3" id="KW-0378">Hydrolase</keyword>
<dbReference type="NCBIfam" id="TIGR00976">
    <property type="entry name" value="CocE_NonD"/>
    <property type="match status" value="1"/>
</dbReference>
<dbReference type="Proteomes" id="UP001589645">
    <property type="component" value="Unassembled WGS sequence"/>
</dbReference>
<dbReference type="InterPro" id="IPR050585">
    <property type="entry name" value="Xaa-Pro_dipeptidyl-ppase/CocE"/>
</dbReference>
<comment type="caution">
    <text evidence="3">The sequence shown here is derived from an EMBL/GenBank/DDBJ whole genome shotgun (WGS) entry which is preliminary data.</text>
</comment>
<gene>
    <name evidence="3" type="ORF">ACFFUV_10080</name>
</gene>
<accession>A0ABV5HM43</accession>
<keyword evidence="4" id="KW-1185">Reference proteome</keyword>
<evidence type="ECO:0000256" key="1">
    <source>
        <dbReference type="ARBA" id="ARBA00022801"/>
    </source>
</evidence>
<dbReference type="InterPro" id="IPR013736">
    <property type="entry name" value="Xaa-Pro_dipept_C"/>
</dbReference>
<dbReference type="Pfam" id="PF08530">
    <property type="entry name" value="PepX_C"/>
    <property type="match status" value="1"/>
</dbReference>
<dbReference type="RefSeq" id="WP_390192038.1">
    <property type="nucleotide sequence ID" value="NZ_JBHMEP010000002.1"/>
</dbReference>
<dbReference type="PANTHER" id="PTHR43056:SF10">
    <property type="entry name" value="COCE_NOND FAMILY, PUTATIVE (AFU_ORTHOLOGUE AFUA_7G00600)-RELATED"/>
    <property type="match status" value="1"/>
</dbReference>
<dbReference type="GO" id="GO:0016787">
    <property type="term" value="F:hydrolase activity"/>
    <property type="evidence" value="ECO:0007669"/>
    <property type="project" value="UniProtKB-KW"/>
</dbReference>
<protein>
    <submittedName>
        <fullName evidence="3">CocE/NonD family hydrolase</fullName>
    </submittedName>
</protein>
<name>A0ABV5HM43_9VIBR</name>
<evidence type="ECO:0000313" key="4">
    <source>
        <dbReference type="Proteomes" id="UP001589645"/>
    </source>
</evidence>
<dbReference type="InterPro" id="IPR008979">
    <property type="entry name" value="Galactose-bd-like_sf"/>
</dbReference>
<dbReference type="Gene3D" id="3.40.50.1820">
    <property type="entry name" value="alpha/beta hydrolase"/>
    <property type="match status" value="1"/>
</dbReference>
<organism evidence="3 4">
    <name type="scientific">Vibrio olivae</name>
    <dbReference type="NCBI Taxonomy" id="1243002"/>
    <lineage>
        <taxon>Bacteria</taxon>
        <taxon>Pseudomonadati</taxon>
        <taxon>Pseudomonadota</taxon>
        <taxon>Gammaproteobacteria</taxon>
        <taxon>Vibrionales</taxon>
        <taxon>Vibrionaceae</taxon>
        <taxon>Vibrio</taxon>
    </lineage>
</organism>